<comment type="caution">
    <text evidence="1">The sequence shown here is derived from an EMBL/GenBank/DDBJ whole genome shotgun (WGS) entry which is preliminary data.</text>
</comment>
<dbReference type="AlphaFoldDB" id="A0A699ZIM2"/>
<accession>A0A699ZIM2</accession>
<dbReference type="Proteomes" id="UP000485058">
    <property type="component" value="Unassembled WGS sequence"/>
</dbReference>
<evidence type="ECO:0000313" key="1">
    <source>
        <dbReference type="EMBL" id="GFH22141.1"/>
    </source>
</evidence>
<organism evidence="1 2">
    <name type="scientific">Haematococcus lacustris</name>
    <name type="common">Green alga</name>
    <name type="synonym">Haematococcus pluvialis</name>
    <dbReference type="NCBI Taxonomy" id="44745"/>
    <lineage>
        <taxon>Eukaryota</taxon>
        <taxon>Viridiplantae</taxon>
        <taxon>Chlorophyta</taxon>
        <taxon>core chlorophytes</taxon>
        <taxon>Chlorophyceae</taxon>
        <taxon>CS clade</taxon>
        <taxon>Chlamydomonadales</taxon>
        <taxon>Haematococcaceae</taxon>
        <taxon>Haematococcus</taxon>
    </lineage>
</organism>
<sequence length="62" mass="6757">MPAGLLLLVTCTEGRCGLRANDTDSSFKGRNPHSLRPCASMRRKHLDCCQAGRVLPDTRGES</sequence>
<evidence type="ECO:0000313" key="2">
    <source>
        <dbReference type="Proteomes" id="UP000485058"/>
    </source>
</evidence>
<proteinExistence type="predicted"/>
<keyword evidence="2" id="KW-1185">Reference proteome</keyword>
<gene>
    <name evidence="1" type="ORF">HaLaN_19559</name>
</gene>
<name>A0A699ZIM2_HAELA</name>
<reference evidence="1 2" key="1">
    <citation type="submission" date="2020-02" db="EMBL/GenBank/DDBJ databases">
        <title>Draft genome sequence of Haematococcus lacustris strain NIES-144.</title>
        <authorList>
            <person name="Morimoto D."/>
            <person name="Nakagawa S."/>
            <person name="Yoshida T."/>
            <person name="Sawayama S."/>
        </authorList>
    </citation>
    <scope>NUCLEOTIDE SEQUENCE [LARGE SCALE GENOMIC DNA]</scope>
    <source>
        <strain evidence="1 2">NIES-144</strain>
    </source>
</reference>
<dbReference type="EMBL" id="BLLF01001977">
    <property type="protein sequence ID" value="GFH22141.1"/>
    <property type="molecule type" value="Genomic_DNA"/>
</dbReference>
<protein>
    <submittedName>
        <fullName evidence="1">Uncharacterized protein</fullName>
    </submittedName>
</protein>